<dbReference type="VEuPathDB" id="AmoebaDB:KM1_275170"/>
<sequence length="615" mass="72935">MKRKSAGEVQALKASIQFIRTGFVCVEILKLMESKGYSSVSIWCDKEINEIKIIMDEIQVDEQQINTLLNEDIFHEVNSISRCSIMTSLLSQEYSFRYIYEVCFFNSFQKRLIMKNGRWKKERLKQYQLNNQLVVCLEKLFENTPERKETFSQLIQDIIGYHIIHYKIGIQIKWNNETYCLLDSQPTMKKCYENIFHYQMKEFSTLYSFNSITIYGLRYLSKDMKWNNTKYHYIIMVNDYLIHHNSLNQLINQIHCKYYGISQSHILTPPFFLQIKIPFFHPQYPLHFEDENNFLLWIIKFLSNEFLSELLVLPPPITQYPFYSHIQFQHPKSSPPSPKKQRIFALSYSIQGREIKEKETTKIPQINKTKYGMNRHKPSKRRISNKTIYSIAIPYVHYNIISLQENIKYFSHIIPSNKITKDDIKKIQVIGQFGKKFIICLNKRNGLLYGFDQHAVHERILFEKNWRMLEQETSTCLQSFQCSLHKNVNSSQLQVLQKYKYQFNKLNISYSIQYNKVYFKSFPIIFGKQLTCSEIMDIVNQIDICNEFPGIKHLSIIRHIVASQSCRNAIMFNDNLTLEECKKLISQLSECSCPFICAHGRINVAPLYDYVSLNK</sequence>
<evidence type="ECO:0000313" key="2">
    <source>
        <dbReference type="EMBL" id="GAT92858.1"/>
    </source>
</evidence>
<dbReference type="Pfam" id="PF08676">
    <property type="entry name" value="MutL_C"/>
    <property type="match status" value="1"/>
</dbReference>
<dbReference type="GO" id="GO:0016887">
    <property type="term" value="F:ATP hydrolysis activity"/>
    <property type="evidence" value="ECO:0007669"/>
    <property type="project" value="InterPro"/>
</dbReference>
<dbReference type="GO" id="GO:0140664">
    <property type="term" value="F:ATP-dependent DNA damage sensor activity"/>
    <property type="evidence" value="ECO:0007669"/>
    <property type="project" value="InterPro"/>
</dbReference>
<protein>
    <submittedName>
        <fullName evidence="2">DNA mismatch repair protein mutl putative</fullName>
    </submittedName>
</protein>
<dbReference type="GO" id="GO:0005524">
    <property type="term" value="F:ATP binding"/>
    <property type="evidence" value="ECO:0007669"/>
    <property type="project" value="InterPro"/>
</dbReference>
<dbReference type="InterPro" id="IPR038973">
    <property type="entry name" value="MutL/Mlh/Pms-like"/>
</dbReference>
<dbReference type="EMBL" id="BDEQ01000001">
    <property type="protein sequence ID" value="GAT92858.1"/>
    <property type="molecule type" value="Genomic_DNA"/>
</dbReference>
<dbReference type="PANTHER" id="PTHR10073:SF47">
    <property type="entry name" value="DNA MISMATCH REPAIR PROTEIN MLH3"/>
    <property type="match status" value="1"/>
</dbReference>
<dbReference type="GO" id="GO:0006298">
    <property type="term" value="P:mismatch repair"/>
    <property type="evidence" value="ECO:0007669"/>
    <property type="project" value="InterPro"/>
</dbReference>
<dbReference type="Gene3D" id="3.30.1540.20">
    <property type="entry name" value="MutL, C-terminal domain, dimerisation subdomain"/>
    <property type="match status" value="1"/>
</dbReference>
<dbReference type="InterPro" id="IPR037198">
    <property type="entry name" value="MutL_C_sf"/>
</dbReference>
<dbReference type="VEuPathDB" id="AmoebaDB:EHI8A_208840"/>
<dbReference type="InterPro" id="IPR042120">
    <property type="entry name" value="MutL_C_dimsub"/>
</dbReference>
<feature type="domain" description="MutL C-terminal dimerisation" evidence="1">
    <location>
        <begin position="429"/>
        <end position="576"/>
    </location>
</feature>
<evidence type="ECO:0000313" key="3">
    <source>
        <dbReference type="Proteomes" id="UP000078387"/>
    </source>
</evidence>
<proteinExistence type="predicted"/>
<dbReference type="VEuPathDB" id="AmoebaDB:EHI5A_215390"/>
<dbReference type="VEuPathDB" id="AmoebaDB:EHI_126120"/>
<dbReference type="GO" id="GO:0032389">
    <property type="term" value="C:MutLalpha complex"/>
    <property type="evidence" value="ECO:0007669"/>
    <property type="project" value="TreeGrafter"/>
</dbReference>
<dbReference type="Gene3D" id="3.30.1370.100">
    <property type="entry name" value="MutL, C-terminal domain, regulatory subdomain"/>
    <property type="match status" value="1"/>
</dbReference>
<name>A0A5K1VQ07_ENTHI</name>
<reference evidence="2 3" key="1">
    <citation type="submission" date="2016-05" db="EMBL/GenBank/DDBJ databases">
        <title>First whole genome sequencing of Entamoeba histolytica HM1:IMSS-clone-6.</title>
        <authorList>
            <person name="Mukherjee Avik.K."/>
            <person name="Izumyama S."/>
            <person name="Nakada-Tsukui K."/>
            <person name="Nozaki T."/>
        </authorList>
    </citation>
    <scope>NUCLEOTIDE SEQUENCE [LARGE SCALE GENOMIC DNA]</scope>
    <source>
        <strain evidence="2 3">HM1:IMSS clone 6</strain>
    </source>
</reference>
<dbReference type="SMART" id="SM00853">
    <property type="entry name" value="MutL_C"/>
    <property type="match status" value="1"/>
</dbReference>
<gene>
    <name evidence="2" type="ORF">CL6EHI_126120</name>
</gene>
<accession>A0A5K1VQ07</accession>
<dbReference type="OMA" id="NDYLICH"/>
<dbReference type="AlphaFoldDB" id="A0A5K1VQ07"/>
<comment type="caution">
    <text evidence="2">The sequence shown here is derived from an EMBL/GenBank/DDBJ whole genome shotgun (WGS) entry which is preliminary data.</text>
</comment>
<dbReference type="PANTHER" id="PTHR10073">
    <property type="entry name" value="DNA MISMATCH REPAIR PROTEIN MLH, PMS, MUTL"/>
    <property type="match status" value="1"/>
</dbReference>
<dbReference type="InterPro" id="IPR014790">
    <property type="entry name" value="MutL_C"/>
</dbReference>
<evidence type="ECO:0000259" key="1">
    <source>
        <dbReference type="SMART" id="SM00853"/>
    </source>
</evidence>
<organism evidence="2 3">
    <name type="scientific">Entamoeba histolytica</name>
    <dbReference type="NCBI Taxonomy" id="5759"/>
    <lineage>
        <taxon>Eukaryota</taxon>
        <taxon>Amoebozoa</taxon>
        <taxon>Evosea</taxon>
        <taxon>Archamoebae</taxon>
        <taxon>Mastigamoebida</taxon>
        <taxon>Entamoebidae</taxon>
        <taxon>Entamoeba</taxon>
    </lineage>
</organism>
<dbReference type="SUPFAM" id="SSF118116">
    <property type="entry name" value="DNA mismatch repair protein MutL"/>
    <property type="match status" value="1"/>
</dbReference>
<dbReference type="Proteomes" id="UP000078387">
    <property type="component" value="Unassembled WGS sequence"/>
</dbReference>
<dbReference type="InterPro" id="IPR042121">
    <property type="entry name" value="MutL_C_regsub"/>
</dbReference>
<dbReference type="VEuPathDB" id="AmoebaDB:EHI7A_182650"/>